<evidence type="ECO:0000313" key="3">
    <source>
        <dbReference type="Proteomes" id="UP000295832"/>
    </source>
</evidence>
<sequence length="163" mass="18958">MRLKAILLFLIISFIAPNTFAKKPDPTEYGHFYLQTDIITQHWGSNDFYNNNPNLVSLEYHLANSKFYGFASFENSFYQPSWYIYTGKTYQLYKKGDLKIRWKITAGIAHGYDDEDGKYNGFINKLKTFPAIMPTIGLEYKHFGIDLIPLSIEGFMFTSGIRF</sequence>
<dbReference type="AlphaFoldDB" id="A0A4R8GKY6"/>
<proteinExistence type="predicted"/>
<protein>
    <submittedName>
        <fullName evidence="2">Uncharacterized protein</fullName>
    </submittedName>
</protein>
<keyword evidence="3" id="KW-1185">Reference proteome</keyword>
<evidence type="ECO:0000313" key="2">
    <source>
        <dbReference type="EMBL" id="TDX46346.1"/>
    </source>
</evidence>
<dbReference type="RefSeq" id="WP_134118789.1">
    <property type="nucleotide sequence ID" value="NZ_SOEG01000042.1"/>
</dbReference>
<evidence type="ECO:0000256" key="1">
    <source>
        <dbReference type="SAM" id="SignalP"/>
    </source>
</evidence>
<keyword evidence="1" id="KW-0732">Signal</keyword>
<accession>A0A4R8GKY6</accession>
<organism evidence="2 3">
    <name type="scientific">Orenia marismortui</name>
    <dbReference type="NCBI Taxonomy" id="46469"/>
    <lineage>
        <taxon>Bacteria</taxon>
        <taxon>Bacillati</taxon>
        <taxon>Bacillota</taxon>
        <taxon>Clostridia</taxon>
        <taxon>Halanaerobiales</taxon>
        <taxon>Halobacteroidaceae</taxon>
        <taxon>Orenia</taxon>
    </lineage>
</organism>
<name>A0A4R8GKY6_9FIRM</name>
<feature type="chain" id="PRO_5020307463" evidence="1">
    <location>
        <begin position="22"/>
        <end position="163"/>
    </location>
</feature>
<comment type="caution">
    <text evidence="2">The sequence shown here is derived from an EMBL/GenBank/DDBJ whole genome shotgun (WGS) entry which is preliminary data.</text>
</comment>
<feature type="signal peptide" evidence="1">
    <location>
        <begin position="1"/>
        <end position="21"/>
    </location>
</feature>
<gene>
    <name evidence="2" type="ORF">C7959_14213</name>
</gene>
<dbReference type="Proteomes" id="UP000295832">
    <property type="component" value="Unassembled WGS sequence"/>
</dbReference>
<dbReference type="Gene3D" id="2.40.160.20">
    <property type="match status" value="1"/>
</dbReference>
<dbReference type="EMBL" id="SOEG01000042">
    <property type="protein sequence ID" value="TDX46346.1"/>
    <property type="molecule type" value="Genomic_DNA"/>
</dbReference>
<reference evidence="2 3" key="1">
    <citation type="submission" date="2019-03" db="EMBL/GenBank/DDBJ databases">
        <title>Subsurface microbial communities from deep shales in Ohio and West Virginia, USA.</title>
        <authorList>
            <person name="Wrighton K."/>
        </authorList>
    </citation>
    <scope>NUCLEOTIDE SEQUENCE [LARGE SCALE GENOMIC DNA]</scope>
    <source>
        <strain evidence="2 3">MSL 6dP</strain>
    </source>
</reference>